<proteinExistence type="predicted"/>
<comment type="caution">
    <text evidence="1">The sequence shown here is derived from an EMBL/GenBank/DDBJ whole genome shotgun (WGS) entry which is preliminary data.</text>
</comment>
<accession>A0A560CQN5</accession>
<evidence type="ECO:0000313" key="1">
    <source>
        <dbReference type="EMBL" id="TWA87149.1"/>
    </source>
</evidence>
<dbReference type="EMBL" id="VITH01000001">
    <property type="protein sequence ID" value="TWA87149.1"/>
    <property type="molecule type" value="Genomic_DNA"/>
</dbReference>
<evidence type="ECO:0000313" key="2">
    <source>
        <dbReference type="Proteomes" id="UP000318529"/>
    </source>
</evidence>
<organism evidence="1 2">
    <name type="scientific">Azospirillum brasilense</name>
    <dbReference type="NCBI Taxonomy" id="192"/>
    <lineage>
        <taxon>Bacteria</taxon>
        <taxon>Pseudomonadati</taxon>
        <taxon>Pseudomonadota</taxon>
        <taxon>Alphaproteobacteria</taxon>
        <taxon>Rhodospirillales</taxon>
        <taxon>Azospirillaceae</taxon>
        <taxon>Azospirillum</taxon>
    </lineage>
</organism>
<name>A0A560CQN5_AZOBR</name>
<dbReference type="Proteomes" id="UP000318529">
    <property type="component" value="Unassembled WGS sequence"/>
</dbReference>
<sequence length="218" mass="24820">MRQKVRNAVTHRIQGHVFMRTTRKLSISLFSIIIVSGCSGSSGVLNVRKPDPAASPSINLLESLRVFEQPAAWRDARFIQNIFNSDVKFSRDTKANPSIESYRWQKAEKNQDDAIDGDASIYINENLQYSTMRISLKNRDKICITSSDIKSVYTPSKPPMPVTAIHFRAGPGFIPETDIMNEYYSYGPMKIDITFAYMKCANGIYVTLGDPENFRKYW</sequence>
<reference evidence="1 2" key="1">
    <citation type="submission" date="2019-06" db="EMBL/GenBank/DDBJ databases">
        <title>Genomic Encyclopedia of Type Strains, Phase IV (KMG-V): Genome sequencing to study the core and pangenomes of soil and plant-associated prokaryotes.</title>
        <authorList>
            <person name="Whitman W."/>
        </authorList>
    </citation>
    <scope>NUCLEOTIDE SEQUENCE [LARGE SCALE GENOMIC DNA]</scope>
    <source>
        <strain evidence="1 2">BR 11650</strain>
    </source>
</reference>
<dbReference type="AlphaFoldDB" id="A0A560CQN5"/>
<gene>
    <name evidence="1" type="ORF">FBZ83_10111</name>
</gene>
<protein>
    <submittedName>
        <fullName evidence="1">Uncharacterized protein</fullName>
    </submittedName>
</protein>